<keyword evidence="13" id="KW-0539">Nucleus</keyword>
<reference evidence="17 18" key="1">
    <citation type="journal article" date="2011" name="Science">
        <title>Comparative functional genomics of the fission yeasts.</title>
        <authorList>
            <person name="Rhind N."/>
            <person name="Chen Z."/>
            <person name="Yassour M."/>
            <person name="Thompson D.A."/>
            <person name="Haas B.J."/>
            <person name="Habib N."/>
            <person name="Wapinski I."/>
            <person name="Roy S."/>
            <person name="Lin M.F."/>
            <person name="Heiman D.I."/>
            <person name="Young S.K."/>
            <person name="Furuya K."/>
            <person name="Guo Y."/>
            <person name="Pidoux A."/>
            <person name="Chen H.M."/>
            <person name="Robbertse B."/>
            <person name="Goldberg J.M."/>
            <person name="Aoki K."/>
            <person name="Bayne E.H."/>
            <person name="Berlin A.M."/>
            <person name="Desjardins C.A."/>
            <person name="Dobbs E."/>
            <person name="Dukaj L."/>
            <person name="Fan L."/>
            <person name="FitzGerald M.G."/>
            <person name="French C."/>
            <person name="Gujja S."/>
            <person name="Hansen K."/>
            <person name="Keifenheim D."/>
            <person name="Levin J.Z."/>
            <person name="Mosher R.A."/>
            <person name="Mueller C.A."/>
            <person name="Pfiffner J."/>
            <person name="Priest M."/>
            <person name="Russ C."/>
            <person name="Smialowska A."/>
            <person name="Swoboda P."/>
            <person name="Sykes S.M."/>
            <person name="Vaughn M."/>
            <person name="Vengrova S."/>
            <person name="Yoder R."/>
            <person name="Zeng Q."/>
            <person name="Allshire R."/>
            <person name="Baulcombe D."/>
            <person name="Birren B.W."/>
            <person name="Brown W."/>
            <person name="Ekwall K."/>
            <person name="Kellis M."/>
            <person name="Leatherwood J."/>
            <person name="Levin H."/>
            <person name="Margalit H."/>
            <person name="Martienssen R."/>
            <person name="Nieduszynski C.A."/>
            <person name="Spatafora J.W."/>
            <person name="Friedman N."/>
            <person name="Dalgaard J.Z."/>
            <person name="Baumann P."/>
            <person name="Niki H."/>
            <person name="Regev A."/>
            <person name="Nusbaum C."/>
        </authorList>
    </citation>
    <scope>NUCLEOTIDE SEQUENCE [LARGE SCALE GENOMIC DNA]</scope>
    <source>
        <strain evidence="18">yFS286</strain>
    </source>
</reference>
<evidence type="ECO:0000256" key="11">
    <source>
        <dbReference type="ARBA" id="ARBA00022801"/>
    </source>
</evidence>
<keyword evidence="18" id="KW-1185">Reference proteome</keyword>
<dbReference type="EMBL" id="KE503206">
    <property type="protein sequence ID" value="EPX74919.1"/>
    <property type="molecule type" value="Genomic_DNA"/>
</dbReference>
<evidence type="ECO:0000256" key="1">
    <source>
        <dbReference type="ARBA" id="ARBA00003747"/>
    </source>
</evidence>
<keyword evidence="12" id="KW-0067">ATP-binding</keyword>
<evidence type="ECO:0000313" key="18">
    <source>
        <dbReference type="Proteomes" id="UP000016088"/>
    </source>
</evidence>
<dbReference type="PROSITE" id="PS00109">
    <property type="entry name" value="PROTEIN_KINASE_TYR"/>
    <property type="match status" value="1"/>
</dbReference>
<dbReference type="HOGENOM" id="CLU_063953_0_0_1"/>
<evidence type="ECO:0000256" key="8">
    <source>
        <dbReference type="ARBA" id="ARBA00022694"/>
    </source>
</evidence>
<evidence type="ECO:0000256" key="2">
    <source>
        <dbReference type="ARBA" id="ARBA00004123"/>
    </source>
</evidence>
<dbReference type="Gene3D" id="1.10.510.10">
    <property type="entry name" value="Transferase(Phosphotransferase) domain 1"/>
    <property type="match status" value="1"/>
</dbReference>
<keyword evidence="10 17" id="KW-0418">Kinase</keyword>
<feature type="domain" description="Protein kinase" evidence="16">
    <location>
        <begin position="21"/>
        <end position="248"/>
    </location>
</feature>
<evidence type="ECO:0000256" key="7">
    <source>
        <dbReference type="ARBA" id="ARBA00022679"/>
    </source>
</evidence>
<evidence type="ECO:0000256" key="3">
    <source>
        <dbReference type="ARBA" id="ARBA00010630"/>
    </source>
</evidence>
<evidence type="ECO:0000256" key="13">
    <source>
        <dbReference type="ARBA" id="ARBA00023242"/>
    </source>
</evidence>
<dbReference type="InterPro" id="IPR008266">
    <property type="entry name" value="Tyr_kinase_AS"/>
</dbReference>
<dbReference type="InterPro" id="IPR011009">
    <property type="entry name" value="Kinase-like_dom_sf"/>
</dbReference>
<evidence type="ECO:0000256" key="4">
    <source>
        <dbReference type="ARBA" id="ARBA00012513"/>
    </source>
</evidence>
<dbReference type="GO" id="GO:0016787">
    <property type="term" value="F:hydrolase activity"/>
    <property type="evidence" value="ECO:0007669"/>
    <property type="project" value="UniProtKB-KW"/>
</dbReference>
<keyword evidence="11" id="KW-0378">Hydrolase</keyword>
<dbReference type="PANTHER" id="PTHR12209:SF0">
    <property type="entry name" value="EKC_KEOPS COMPLEX SUBUNIT TP53RK"/>
    <property type="match status" value="1"/>
</dbReference>
<dbReference type="GO" id="GO:0004674">
    <property type="term" value="F:protein serine/threonine kinase activity"/>
    <property type="evidence" value="ECO:0007669"/>
    <property type="project" value="UniProtKB-KW"/>
</dbReference>
<dbReference type="SUPFAM" id="SSF56112">
    <property type="entry name" value="Protein kinase-like (PK-like)"/>
    <property type="match status" value="1"/>
</dbReference>
<dbReference type="AlphaFoldDB" id="S9RLR1"/>
<evidence type="ECO:0000313" key="17">
    <source>
        <dbReference type="EMBL" id="EPX74919.1"/>
    </source>
</evidence>
<keyword evidence="9" id="KW-0547">Nucleotide-binding</keyword>
<dbReference type="InterPro" id="IPR000719">
    <property type="entry name" value="Prot_kinase_dom"/>
</dbReference>
<dbReference type="GeneID" id="25031375"/>
<dbReference type="OMA" id="HKLYMEY"/>
<dbReference type="GO" id="GO:0005829">
    <property type="term" value="C:cytosol"/>
    <property type="evidence" value="ECO:0007669"/>
    <property type="project" value="TreeGrafter"/>
</dbReference>
<sequence length="248" mass="28777">MWNHRESQNMADKQDLRKQCGQLYHEIEEKGWKVVKQGAEAITIITEFYPNEPCILKCRPEKRWRHPVLDQKLTRKRCLVEARLLAKCHAVGVNCPLLYFLEPNRGQIFMEYIGGPSVRDYIKEFVSEEEYETSLAPLMKIIGSEVAKMHMNDIVHGDLTTSNMMFRSVETLEPVFIDFGLGSVSESEEDKAVDLYVLERAIASTLPDSAALFHYVLEAYANTWKQCKPTLRRYEEVRQRGRKRTMVG</sequence>
<dbReference type="VEuPathDB" id="FungiDB:SOCG_02398"/>
<comment type="similarity">
    <text evidence="3">Belongs to the protein kinase superfamily. BUD32 family.</text>
</comment>
<dbReference type="InterPro" id="IPR022495">
    <property type="entry name" value="Bud32"/>
</dbReference>
<dbReference type="GO" id="GO:0008033">
    <property type="term" value="P:tRNA processing"/>
    <property type="evidence" value="ECO:0007669"/>
    <property type="project" value="UniProtKB-KW"/>
</dbReference>
<keyword evidence="8" id="KW-0819">tRNA processing</keyword>
<dbReference type="Pfam" id="PF00069">
    <property type="entry name" value="Pkinase"/>
    <property type="match status" value="1"/>
</dbReference>
<dbReference type="NCBIfam" id="TIGR03724">
    <property type="entry name" value="arch_bud32"/>
    <property type="match status" value="1"/>
</dbReference>
<keyword evidence="6" id="KW-0597">Phosphoprotein</keyword>
<evidence type="ECO:0000256" key="9">
    <source>
        <dbReference type="ARBA" id="ARBA00022741"/>
    </source>
</evidence>
<name>S9RLR1_SCHOY</name>
<dbReference type="PANTHER" id="PTHR12209">
    <property type="entry name" value="NON-SPECIFIC SERINE/THREONINE PROTEIN KINASE"/>
    <property type="match status" value="1"/>
</dbReference>
<dbReference type="GO" id="GO:0070525">
    <property type="term" value="P:tRNA threonylcarbamoyladenosine metabolic process"/>
    <property type="evidence" value="ECO:0007669"/>
    <property type="project" value="TreeGrafter"/>
</dbReference>
<keyword evidence="5" id="KW-0723">Serine/threonine-protein kinase</keyword>
<evidence type="ECO:0000256" key="5">
    <source>
        <dbReference type="ARBA" id="ARBA00022527"/>
    </source>
</evidence>
<evidence type="ECO:0000256" key="14">
    <source>
        <dbReference type="ARBA" id="ARBA00047899"/>
    </source>
</evidence>
<dbReference type="RefSeq" id="XP_013016345.1">
    <property type="nucleotide sequence ID" value="XM_013160891.1"/>
</dbReference>
<dbReference type="GO" id="GO:0005524">
    <property type="term" value="F:ATP binding"/>
    <property type="evidence" value="ECO:0007669"/>
    <property type="project" value="UniProtKB-KW"/>
</dbReference>
<proteinExistence type="inferred from homology"/>
<comment type="catalytic activity">
    <reaction evidence="14">
        <text>L-threonyl-[protein] + ATP = O-phospho-L-threonyl-[protein] + ADP + H(+)</text>
        <dbReference type="Rhea" id="RHEA:46608"/>
        <dbReference type="Rhea" id="RHEA-COMP:11060"/>
        <dbReference type="Rhea" id="RHEA-COMP:11605"/>
        <dbReference type="ChEBI" id="CHEBI:15378"/>
        <dbReference type="ChEBI" id="CHEBI:30013"/>
        <dbReference type="ChEBI" id="CHEBI:30616"/>
        <dbReference type="ChEBI" id="CHEBI:61977"/>
        <dbReference type="ChEBI" id="CHEBI:456216"/>
        <dbReference type="EC" id="2.7.11.1"/>
    </reaction>
</comment>
<dbReference type="EC" id="2.7.11.1" evidence="4"/>
<dbReference type="Proteomes" id="UP000016088">
    <property type="component" value="Unassembled WGS sequence"/>
</dbReference>
<evidence type="ECO:0000256" key="15">
    <source>
        <dbReference type="ARBA" id="ARBA00048679"/>
    </source>
</evidence>
<dbReference type="FunFam" id="3.30.200.20:FF:000201">
    <property type="entry name" value="TP53-regulating kinase isoform X1"/>
    <property type="match status" value="1"/>
</dbReference>
<evidence type="ECO:0000256" key="12">
    <source>
        <dbReference type="ARBA" id="ARBA00022840"/>
    </source>
</evidence>
<dbReference type="GO" id="GO:0005634">
    <property type="term" value="C:nucleus"/>
    <property type="evidence" value="ECO:0007669"/>
    <property type="project" value="UniProtKB-SubCell"/>
</dbReference>
<evidence type="ECO:0000256" key="10">
    <source>
        <dbReference type="ARBA" id="ARBA00022777"/>
    </source>
</evidence>
<gene>
    <name evidence="17" type="ORF">SOCG_02398</name>
</gene>
<dbReference type="eggNOG" id="KOG3087">
    <property type="taxonomic scope" value="Eukaryota"/>
</dbReference>
<evidence type="ECO:0000256" key="6">
    <source>
        <dbReference type="ARBA" id="ARBA00022553"/>
    </source>
</evidence>
<organism evidence="17 18">
    <name type="scientific">Schizosaccharomyces octosporus (strain yFS286)</name>
    <name type="common">Fission yeast</name>
    <name type="synonym">Octosporomyces octosporus</name>
    <dbReference type="NCBI Taxonomy" id="483514"/>
    <lineage>
        <taxon>Eukaryota</taxon>
        <taxon>Fungi</taxon>
        <taxon>Dikarya</taxon>
        <taxon>Ascomycota</taxon>
        <taxon>Taphrinomycotina</taxon>
        <taxon>Schizosaccharomycetes</taxon>
        <taxon>Schizosaccharomycetales</taxon>
        <taxon>Schizosaccharomycetaceae</taxon>
        <taxon>Schizosaccharomyces</taxon>
    </lineage>
</organism>
<evidence type="ECO:0000259" key="16">
    <source>
        <dbReference type="PROSITE" id="PS50011"/>
    </source>
</evidence>
<dbReference type="Gene3D" id="3.30.200.20">
    <property type="entry name" value="Phosphorylase Kinase, domain 1"/>
    <property type="match status" value="1"/>
</dbReference>
<dbReference type="GO" id="GO:0000408">
    <property type="term" value="C:EKC/KEOPS complex"/>
    <property type="evidence" value="ECO:0007669"/>
    <property type="project" value="TreeGrafter"/>
</dbReference>
<protein>
    <recommendedName>
        <fullName evidence="4">non-specific serine/threonine protein kinase</fullName>
        <ecNumber evidence="4">2.7.11.1</ecNumber>
    </recommendedName>
</protein>
<comment type="subcellular location">
    <subcellularLocation>
        <location evidence="2">Nucleus</location>
    </subcellularLocation>
</comment>
<comment type="function">
    <text evidence="1">Component of the EKC/KEOPS complex that is required for the formation of a threonylcarbamoyl group on adenosine at position 37 (t(6)A37) in tRNAs that read codons beginning with adenine. The complex is probably involved in the transfer of the threonylcarbamoyl moiety of threonylcarbamoyl-AMP (TC-AMP) to the N6 group of A37. BUD32 has ATPase activity in the context of the EKC/KEOPS complex and likely plays a supporting role to the catalytic subunit KAE1. The EKC/KEOPS complex also promotes both telomere uncapping and telomere elongation. The complex is required for efficient recruitment of transcriptional coactivators.</text>
</comment>
<dbReference type="PROSITE" id="PS50011">
    <property type="entry name" value="PROTEIN_KINASE_DOM"/>
    <property type="match status" value="1"/>
</dbReference>
<comment type="catalytic activity">
    <reaction evidence="15">
        <text>L-seryl-[protein] + ATP = O-phospho-L-seryl-[protein] + ADP + H(+)</text>
        <dbReference type="Rhea" id="RHEA:17989"/>
        <dbReference type="Rhea" id="RHEA-COMP:9863"/>
        <dbReference type="Rhea" id="RHEA-COMP:11604"/>
        <dbReference type="ChEBI" id="CHEBI:15378"/>
        <dbReference type="ChEBI" id="CHEBI:29999"/>
        <dbReference type="ChEBI" id="CHEBI:30616"/>
        <dbReference type="ChEBI" id="CHEBI:83421"/>
        <dbReference type="ChEBI" id="CHEBI:456216"/>
        <dbReference type="EC" id="2.7.11.1"/>
    </reaction>
</comment>
<keyword evidence="7" id="KW-0808">Transferase</keyword>
<dbReference type="OrthoDB" id="3399at2759"/>
<dbReference type="FunFam" id="1.10.510.10:FF:000323">
    <property type="entry name" value="TP53-regulating kinase, putative"/>
    <property type="match status" value="1"/>
</dbReference>
<accession>S9RLR1</accession>